<keyword evidence="3" id="KW-0460">Magnesium</keyword>
<dbReference type="EMBL" id="JAMYWD010003556">
    <property type="protein sequence ID" value="KAJ4930464.1"/>
    <property type="molecule type" value="Genomic_DNA"/>
</dbReference>
<dbReference type="GO" id="GO:0016102">
    <property type="term" value="P:diterpenoid biosynthetic process"/>
    <property type="evidence" value="ECO:0007669"/>
    <property type="project" value="TreeGrafter"/>
</dbReference>
<dbReference type="OrthoDB" id="2343925at2759"/>
<dbReference type="SUPFAM" id="SSF48239">
    <property type="entry name" value="Terpenoid cyclases/Protein prenyltransferases"/>
    <property type="match status" value="2"/>
</dbReference>
<evidence type="ECO:0000259" key="5">
    <source>
        <dbReference type="Pfam" id="PF03936"/>
    </source>
</evidence>
<evidence type="ECO:0000313" key="6">
    <source>
        <dbReference type="EMBL" id="KAJ4930464.1"/>
    </source>
</evidence>
<dbReference type="InterPro" id="IPR036965">
    <property type="entry name" value="Terpene_synth_N_sf"/>
</dbReference>
<dbReference type="PANTHER" id="PTHR31739:SF25">
    <property type="entry name" value="(E,E)-GERANYLLINALOOL SYNTHASE"/>
    <property type="match status" value="1"/>
</dbReference>
<gene>
    <name evidence="6" type="ORF">NE237_000168</name>
</gene>
<dbReference type="Gene3D" id="1.10.600.10">
    <property type="entry name" value="Farnesyl Diphosphate Synthase"/>
    <property type="match status" value="2"/>
</dbReference>
<evidence type="ECO:0000256" key="2">
    <source>
        <dbReference type="ARBA" id="ARBA00022723"/>
    </source>
</evidence>
<dbReference type="SUPFAM" id="SSF48576">
    <property type="entry name" value="Terpenoid synthases"/>
    <property type="match status" value="2"/>
</dbReference>
<comment type="cofactor">
    <cofactor evidence="1">
        <name>Mg(2+)</name>
        <dbReference type="ChEBI" id="CHEBI:18420"/>
    </cofactor>
</comment>
<dbReference type="Gene3D" id="1.50.10.160">
    <property type="match status" value="1"/>
</dbReference>
<comment type="caution">
    <text evidence="6">The sequence shown here is derived from an EMBL/GenBank/DDBJ whole genome shotgun (WGS) entry which is preliminary data.</text>
</comment>
<sequence>MEEKLNSIQNLVKKVKEEMFSSSFDLYSFVSPSAYDTAWLAMIPDPEQPGQPMFQQCVYWLLNNQNQNGLWGESNIPTLDSLLATLACMAAISKWDLGADNIEKGMASFHEHAANLLTKQHGAFPRWYAIVFSGMVELARNAGLKVTFSGGLKEVVENIFDERGQILEMEGHKDQYQYPLLLSYLEALPLSYNIGQEVILSHLKEDGSLFQSPSATAKAYMATGNSGCMIYLKSLIQRCGYGGNFCWFLRHNDLLLHIEDNHEYFLSSMFSVYRATELMFVGECEVEEARSFSRKLLEKAMTLSTNDNFLLFPNFRRLIEHELDHPWLARLDHLEHRRYIEENETSFLRMGKAPFYWSPYLHEDLLQQLAVENYIFRQSIYENELIMLRRWCEESGLTDMGFGREKSTYCYFAIASSSKLSYFSEIRILVAKSAIIVTVADDFFDFEGSLEDLENLTEAVRRWDCMNLKGHGKIIFDALENLVTDIARIYFERHRKNVMKYLQNMWYQTFLSWMIEARWSKSGYVPSIEEYLENAMISIAAHTITLPPASLMNQPLPKYMMRYDRYQALTKLLMVSARLLNDIQSYKKEEEDGKNNLVLLYLKENPEANIEDSISAIKNMLDQKKKEFLKHALVNHMGQMPKSCKQLHLSCLKVFQMFFNNANLYDSDTVMLEDIKKAIYDPLEVEVKGSMLQEHTSGHKLKMNLLSSNLLNHSRKSLTICSISKLTSKGWWCEESGLTDMGFGREKSTYCYFAIASSSKLSYFSEIRILVAKSAIIVTVADDFFDFEGSLEDLENLTEAVRRWECMNLKGHGKIIFDALENLVTDIARIYFERHRKNVMKYLQNMWYQTFLSWMIEARWSKSGYVPSIEEYLENAMISIAAHTITLPPASLMNQPLPKYMMRYDRYQALTKLLMVSARLLNDIQSYKKEEEDGKNNLVLLYLKENPEANIEDSISAIKNMLDQKKKEFLKHALVNHMGQMPKSCKQLHLSCLKVFQMFFNNANLFDSDTVMLEDIKKAIYDPLEVEVKGSMLQEHTSGHKLKMNLLSSNLLNHSRKSLTICSISKLTSKGWYGGSKFIMPKVTLSHCLNL</sequence>
<organism evidence="6 7">
    <name type="scientific">Protea cynaroides</name>
    <dbReference type="NCBI Taxonomy" id="273540"/>
    <lineage>
        <taxon>Eukaryota</taxon>
        <taxon>Viridiplantae</taxon>
        <taxon>Streptophyta</taxon>
        <taxon>Embryophyta</taxon>
        <taxon>Tracheophyta</taxon>
        <taxon>Spermatophyta</taxon>
        <taxon>Magnoliopsida</taxon>
        <taxon>Proteales</taxon>
        <taxon>Proteaceae</taxon>
        <taxon>Protea</taxon>
    </lineage>
</organism>
<evidence type="ECO:0000256" key="1">
    <source>
        <dbReference type="ARBA" id="ARBA00001946"/>
    </source>
</evidence>
<dbReference type="InterPro" id="IPR008930">
    <property type="entry name" value="Terpenoid_cyclase/PrenylTrfase"/>
</dbReference>
<dbReference type="InterPro" id="IPR008949">
    <property type="entry name" value="Isoprenoid_synthase_dom_sf"/>
</dbReference>
<accession>A0A9Q0JRR5</accession>
<evidence type="ECO:0000256" key="4">
    <source>
        <dbReference type="ARBA" id="ARBA00023239"/>
    </source>
</evidence>
<dbReference type="Pfam" id="PF03936">
    <property type="entry name" value="Terpene_synth_C"/>
    <property type="match status" value="2"/>
</dbReference>
<keyword evidence="4" id="KW-0456">Lyase</keyword>
<dbReference type="AlphaFoldDB" id="A0A9Q0JRR5"/>
<name>A0A9Q0JRR5_9MAGN</name>
<reference evidence="6" key="1">
    <citation type="journal article" date="2023" name="Plant J.">
        <title>The genome of the king protea, Protea cynaroides.</title>
        <authorList>
            <person name="Chang J."/>
            <person name="Duong T.A."/>
            <person name="Schoeman C."/>
            <person name="Ma X."/>
            <person name="Roodt D."/>
            <person name="Barker N."/>
            <person name="Li Z."/>
            <person name="Van de Peer Y."/>
            <person name="Mizrachi E."/>
        </authorList>
    </citation>
    <scope>NUCLEOTIDE SEQUENCE</scope>
    <source>
        <tissue evidence="6">Young leaves</tissue>
    </source>
</reference>
<evidence type="ECO:0000313" key="7">
    <source>
        <dbReference type="Proteomes" id="UP001141806"/>
    </source>
</evidence>
<feature type="domain" description="Terpene synthase metal-binding" evidence="5">
    <location>
        <begin position="735"/>
        <end position="968"/>
    </location>
</feature>
<dbReference type="PANTHER" id="PTHR31739">
    <property type="entry name" value="ENT-COPALYL DIPHOSPHATE SYNTHASE, CHLOROPLASTIC"/>
    <property type="match status" value="1"/>
</dbReference>
<dbReference type="Gene3D" id="1.50.10.130">
    <property type="entry name" value="Terpene synthase, N-terminal domain"/>
    <property type="match status" value="1"/>
</dbReference>
<dbReference type="InterPro" id="IPR050148">
    <property type="entry name" value="Terpene_synthase-like"/>
</dbReference>
<dbReference type="GO" id="GO:0000287">
    <property type="term" value="F:magnesium ion binding"/>
    <property type="evidence" value="ECO:0007669"/>
    <property type="project" value="InterPro"/>
</dbReference>
<dbReference type="GO" id="GO:0010333">
    <property type="term" value="F:terpene synthase activity"/>
    <property type="evidence" value="ECO:0007669"/>
    <property type="project" value="InterPro"/>
</dbReference>
<proteinExistence type="predicted"/>
<keyword evidence="7" id="KW-1185">Reference proteome</keyword>
<keyword evidence="2" id="KW-0479">Metal-binding</keyword>
<dbReference type="FunFam" id="1.10.600.10:FF:000036">
    <property type="entry name" value="cis-abienol synthase, chloroplastic"/>
    <property type="match status" value="2"/>
</dbReference>
<dbReference type="Proteomes" id="UP001141806">
    <property type="component" value="Unassembled WGS sequence"/>
</dbReference>
<feature type="domain" description="Terpene synthase metal-binding" evidence="5">
    <location>
        <begin position="394"/>
        <end position="627"/>
    </location>
</feature>
<dbReference type="InterPro" id="IPR005630">
    <property type="entry name" value="Terpene_synthase_metal-bd"/>
</dbReference>
<evidence type="ECO:0000256" key="3">
    <source>
        <dbReference type="ARBA" id="ARBA00022842"/>
    </source>
</evidence>
<protein>
    <recommendedName>
        <fullName evidence="5">Terpene synthase metal-binding domain-containing protein</fullName>
    </recommendedName>
</protein>